<feature type="region of interest" description="Disordered" evidence="1">
    <location>
        <begin position="101"/>
        <end position="185"/>
    </location>
</feature>
<evidence type="ECO:0000313" key="4">
    <source>
        <dbReference type="Proteomes" id="UP001148614"/>
    </source>
</evidence>
<feature type="compositionally biased region" description="Low complexity" evidence="1">
    <location>
        <begin position="101"/>
        <end position="116"/>
    </location>
</feature>
<keyword evidence="2" id="KW-0732">Signal</keyword>
<evidence type="ECO:0000256" key="1">
    <source>
        <dbReference type="SAM" id="MobiDB-lite"/>
    </source>
</evidence>
<comment type="caution">
    <text evidence="3">The sequence shown here is derived from an EMBL/GenBank/DDBJ whole genome shotgun (WGS) entry which is preliminary data.</text>
</comment>
<protein>
    <recommendedName>
        <fullName evidence="5">Siderophore biosynthesis enzyme</fullName>
    </recommendedName>
</protein>
<name>A0A9W8NEG4_9PEZI</name>
<feature type="chain" id="PRO_5040820314" description="Siderophore biosynthesis enzyme" evidence="2">
    <location>
        <begin position="22"/>
        <end position="203"/>
    </location>
</feature>
<organism evidence="3 4">
    <name type="scientific">Xylaria arbuscula</name>
    <dbReference type="NCBI Taxonomy" id="114810"/>
    <lineage>
        <taxon>Eukaryota</taxon>
        <taxon>Fungi</taxon>
        <taxon>Dikarya</taxon>
        <taxon>Ascomycota</taxon>
        <taxon>Pezizomycotina</taxon>
        <taxon>Sordariomycetes</taxon>
        <taxon>Xylariomycetidae</taxon>
        <taxon>Xylariales</taxon>
        <taxon>Xylariaceae</taxon>
        <taxon>Xylaria</taxon>
    </lineage>
</organism>
<sequence length="203" mass="19768">MFIRIPATFAVISFLAGQAIGKTDIGGCVSTQTVAYGGASLIWYVPDTGEICEFLDCGGGRAPPKTTVPGCPSYEGTATYSPSYLPGFGASATSTSSSASVSATESSSAPGDASSSEQTSSSPVMTFTGTVTSSTSASASASASTQTQTQSETQTGSDSDTASSSTAGSTSTDVSTGGAAMPTGSMKGPIGVMAGMAIGAAFL</sequence>
<dbReference type="EMBL" id="JANPWZ010000864">
    <property type="protein sequence ID" value="KAJ3571192.1"/>
    <property type="molecule type" value="Genomic_DNA"/>
</dbReference>
<evidence type="ECO:0000313" key="3">
    <source>
        <dbReference type="EMBL" id="KAJ3571192.1"/>
    </source>
</evidence>
<dbReference type="AlphaFoldDB" id="A0A9W8NEG4"/>
<accession>A0A9W8NEG4</accession>
<feature type="compositionally biased region" description="Low complexity" evidence="1">
    <location>
        <begin position="128"/>
        <end position="180"/>
    </location>
</feature>
<proteinExistence type="predicted"/>
<feature type="signal peptide" evidence="2">
    <location>
        <begin position="1"/>
        <end position="21"/>
    </location>
</feature>
<reference evidence="3" key="1">
    <citation type="submission" date="2022-07" db="EMBL/GenBank/DDBJ databases">
        <title>Genome Sequence of Xylaria arbuscula.</title>
        <authorList>
            <person name="Buettner E."/>
        </authorList>
    </citation>
    <scope>NUCLEOTIDE SEQUENCE</scope>
    <source>
        <strain evidence="3">VT107</strain>
    </source>
</reference>
<dbReference type="Proteomes" id="UP001148614">
    <property type="component" value="Unassembled WGS sequence"/>
</dbReference>
<dbReference type="VEuPathDB" id="FungiDB:F4678DRAFT_423888"/>
<keyword evidence="4" id="KW-1185">Reference proteome</keyword>
<feature type="compositionally biased region" description="Polar residues" evidence="1">
    <location>
        <begin position="117"/>
        <end position="127"/>
    </location>
</feature>
<gene>
    <name evidence="3" type="ORF">NPX13_g5467</name>
</gene>
<evidence type="ECO:0008006" key="5">
    <source>
        <dbReference type="Google" id="ProtNLM"/>
    </source>
</evidence>
<evidence type="ECO:0000256" key="2">
    <source>
        <dbReference type="SAM" id="SignalP"/>
    </source>
</evidence>